<dbReference type="Proteomes" id="UP000219688">
    <property type="component" value="Unassembled WGS sequence"/>
</dbReference>
<dbReference type="EMBL" id="OBQK01000015">
    <property type="protein sequence ID" value="SOC57654.1"/>
    <property type="molecule type" value="Genomic_DNA"/>
</dbReference>
<dbReference type="RefSeq" id="WP_097189107.1">
    <property type="nucleotide sequence ID" value="NZ_OBQK01000015.1"/>
</dbReference>
<feature type="domain" description="HTH lacI-type" evidence="4">
    <location>
        <begin position="8"/>
        <end position="62"/>
    </location>
</feature>
<feature type="domain" description="HTH cro/C1-type" evidence="5">
    <location>
        <begin position="9"/>
        <end position="52"/>
    </location>
</feature>
<dbReference type="PANTHER" id="PTHR30146">
    <property type="entry name" value="LACI-RELATED TRANSCRIPTIONAL REPRESSOR"/>
    <property type="match status" value="1"/>
</dbReference>
<name>A0A285VUD1_9MICO</name>
<dbReference type="Gene3D" id="3.40.50.2300">
    <property type="match status" value="2"/>
</dbReference>
<dbReference type="InterPro" id="IPR000843">
    <property type="entry name" value="HTH_LacI"/>
</dbReference>
<dbReference type="GO" id="GO:0003700">
    <property type="term" value="F:DNA-binding transcription factor activity"/>
    <property type="evidence" value="ECO:0007669"/>
    <property type="project" value="TreeGrafter"/>
</dbReference>
<dbReference type="PROSITE" id="PS50932">
    <property type="entry name" value="HTH_LACI_2"/>
    <property type="match status" value="1"/>
</dbReference>
<dbReference type="SMART" id="SM00354">
    <property type="entry name" value="HTH_LACI"/>
    <property type="match status" value="1"/>
</dbReference>
<dbReference type="AlphaFoldDB" id="A0A285VUD1"/>
<keyword evidence="3" id="KW-0804">Transcription</keyword>
<dbReference type="Pfam" id="PF00356">
    <property type="entry name" value="LacI"/>
    <property type="match status" value="1"/>
</dbReference>
<proteinExistence type="predicted"/>
<dbReference type="GO" id="GO:0000976">
    <property type="term" value="F:transcription cis-regulatory region binding"/>
    <property type="evidence" value="ECO:0007669"/>
    <property type="project" value="TreeGrafter"/>
</dbReference>
<evidence type="ECO:0000259" key="5">
    <source>
        <dbReference type="PROSITE" id="PS50943"/>
    </source>
</evidence>
<evidence type="ECO:0000313" key="6">
    <source>
        <dbReference type="EMBL" id="SOC57654.1"/>
    </source>
</evidence>
<reference evidence="7" key="1">
    <citation type="submission" date="2017-08" db="EMBL/GenBank/DDBJ databases">
        <authorList>
            <person name="Varghese N."/>
            <person name="Submissions S."/>
        </authorList>
    </citation>
    <scope>NUCLEOTIDE SEQUENCE [LARGE SCALE GENOMIC DNA]</scope>
    <source>
        <strain evidence="7">USBA17B2</strain>
    </source>
</reference>
<sequence length="339" mass="36066">MPPPPRRATIRDVAREAGVSRGTVSRVLNGERYVSDQAREAIERAMKVVGYVPNTAARNLALRRSRAVGFVVHEPHALFLEDPNIGAILLGANTVLSEADHQMVTIVVDSDRDNERVARYLGGGFVDGAVMVSARQRDPMLQALQAMSLPTALVGRPPAGVEVPWVGIDNRGAARAVTEQLVRSGRERVGIIAVGLDRDSGADRLQGFRDALGPSFDEGLVVERPLYEYAAGRDAMQELLVREPALDGVFATSDAVAAGALEALLAAGRSVPGDVSLVGFDDSTWARRCQPALTTVRQPARELGERAAALVLDLLAGKDVTADPAGTLLPTDVVVRDSS</sequence>
<keyword evidence="2" id="KW-0238">DNA-binding</keyword>
<dbReference type="PROSITE" id="PS50943">
    <property type="entry name" value="HTH_CROC1"/>
    <property type="match status" value="1"/>
</dbReference>
<dbReference type="Gene3D" id="1.10.260.40">
    <property type="entry name" value="lambda repressor-like DNA-binding domains"/>
    <property type="match status" value="1"/>
</dbReference>
<dbReference type="PRINTS" id="PR00036">
    <property type="entry name" value="HTHLACI"/>
</dbReference>
<evidence type="ECO:0000313" key="7">
    <source>
        <dbReference type="Proteomes" id="UP000219688"/>
    </source>
</evidence>
<gene>
    <name evidence="6" type="ORF">SAMN05421879_1152</name>
</gene>
<dbReference type="InterPro" id="IPR001387">
    <property type="entry name" value="Cro/C1-type_HTH"/>
</dbReference>
<dbReference type="InterPro" id="IPR010982">
    <property type="entry name" value="Lambda_DNA-bd_dom_sf"/>
</dbReference>
<dbReference type="SUPFAM" id="SSF53822">
    <property type="entry name" value="Periplasmic binding protein-like I"/>
    <property type="match status" value="1"/>
</dbReference>
<dbReference type="Pfam" id="PF13377">
    <property type="entry name" value="Peripla_BP_3"/>
    <property type="match status" value="1"/>
</dbReference>
<evidence type="ECO:0000256" key="3">
    <source>
        <dbReference type="ARBA" id="ARBA00023163"/>
    </source>
</evidence>
<dbReference type="InterPro" id="IPR046335">
    <property type="entry name" value="LacI/GalR-like_sensor"/>
</dbReference>
<dbReference type="SUPFAM" id="SSF47413">
    <property type="entry name" value="lambda repressor-like DNA-binding domains"/>
    <property type="match status" value="1"/>
</dbReference>
<dbReference type="InterPro" id="IPR028082">
    <property type="entry name" value="Peripla_BP_I"/>
</dbReference>
<dbReference type="CDD" id="cd01392">
    <property type="entry name" value="HTH_LacI"/>
    <property type="match status" value="1"/>
</dbReference>
<evidence type="ECO:0000256" key="2">
    <source>
        <dbReference type="ARBA" id="ARBA00023125"/>
    </source>
</evidence>
<organism evidence="6 7">
    <name type="scientific">Ornithinimicrobium cerasi</name>
    <dbReference type="NCBI Taxonomy" id="2248773"/>
    <lineage>
        <taxon>Bacteria</taxon>
        <taxon>Bacillati</taxon>
        <taxon>Actinomycetota</taxon>
        <taxon>Actinomycetes</taxon>
        <taxon>Micrococcales</taxon>
        <taxon>Ornithinimicrobiaceae</taxon>
        <taxon>Ornithinimicrobium</taxon>
    </lineage>
</organism>
<dbReference type="PROSITE" id="PS00356">
    <property type="entry name" value="HTH_LACI_1"/>
    <property type="match status" value="1"/>
</dbReference>
<evidence type="ECO:0000256" key="1">
    <source>
        <dbReference type="ARBA" id="ARBA00023015"/>
    </source>
</evidence>
<keyword evidence="1" id="KW-0805">Transcription regulation</keyword>
<accession>A0A285VUD1</accession>
<evidence type="ECO:0000259" key="4">
    <source>
        <dbReference type="PROSITE" id="PS50932"/>
    </source>
</evidence>
<keyword evidence="7" id="KW-1185">Reference proteome</keyword>
<dbReference type="CDD" id="cd06267">
    <property type="entry name" value="PBP1_LacI_sugar_binding-like"/>
    <property type="match status" value="1"/>
</dbReference>
<protein>
    <submittedName>
        <fullName evidence="6">Transcriptional regulator, LacI family</fullName>
    </submittedName>
</protein>
<dbReference type="PANTHER" id="PTHR30146:SF109">
    <property type="entry name" value="HTH-TYPE TRANSCRIPTIONAL REGULATOR GALS"/>
    <property type="match status" value="1"/>
</dbReference>